<sequence length="110" mass="11828">MPLPELYTNTDADEARKALAAAFMGTAKNFRIRCTKQTRSVAECSDAGLSWPLQKFDRPLLEPAAAYCQDRFSALEREGIVGFFGLVDLGGAGSSPGAVVQGAFKQARVE</sequence>
<gene>
    <name evidence="1" type="ORF">CO661_27905</name>
</gene>
<dbReference type="Proteomes" id="UP000220353">
    <property type="component" value="Unassembled WGS sequence"/>
</dbReference>
<protein>
    <submittedName>
        <fullName evidence="1">Uncharacterized protein</fullName>
    </submittedName>
</protein>
<proteinExistence type="predicted"/>
<dbReference type="AlphaFoldDB" id="A0A2A6LPZ1"/>
<organism evidence="1 2">
    <name type="scientific">Rhizobium fredii</name>
    <name type="common">Sinorhizobium fredii</name>
    <dbReference type="NCBI Taxonomy" id="380"/>
    <lineage>
        <taxon>Bacteria</taxon>
        <taxon>Pseudomonadati</taxon>
        <taxon>Pseudomonadota</taxon>
        <taxon>Alphaproteobacteria</taxon>
        <taxon>Hyphomicrobiales</taxon>
        <taxon>Rhizobiaceae</taxon>
        <taxon>Sinorhizobium/Ensifer group</taxon>
        <taxon>Sinorhizobium</taxon>
    </lineage>
</organism>
<accession>A0A2A6LPZ1</accession>
<evidence type="ECO:0000313" key="1">
    <source>
        <dbReference type="EMBL" id="PDT44733.1"/>
    </source>
</evidence>
<comment type="caution">
    <text evidence="1">The sequence shown here is derived from an EMBL/GenBank/DDBJ whole genome shotgun (WGS) entry which is preliminary data.</text>
</comment>
<dbReference type="EMBL" id="NWTC01000029">
    <property type="protein sequence ID" value="PDT44733.1"/>
    <property type="molecule type" value="Genomic_DNA"/>
</dbReference>
<reference evidence="1 2" key="1">
    <citation type="submission" date="2017-09" db="EMBL/GenBank/DDBJ databases">
        <title>Comparative genomics of rhizobia isolated from Phaseolus vulgaris in China.</title>
        <authorList>
            <person name="Tong W."/>
        </authorList>
    </citation>
    <scope>NUCLEOTIDE SEQUENCE [LARGE SCALE GENOMIC DNA]</scope>
    <source>
        <strain evidence="1 2">PCH1</strain>
    </source>
</reference>
<name>A0A2A6LPZ1_RHIFR</name>
<evidence type="ECO:0000313" key="2">
    <source>
        <dbReference type="Proteomes" id="UP000220353"/>
    </source>
</evidence>